<comment type="caution">
    <text evidence="1">The sequence shown here is derived from an EMBL/GenBank/DDBJ whole genome shotgun (WGS) entry which is preliminary data.</text>
</comment>
<dbReference type="SUPFAM" id="SSF53474">
    <property type="entry name" value="alpha/beta-Hydrolases"/>
    <property type="match status" value="1"/>
</dbReference>
<dbReference type="InterPro" id="IPR050583">
    <property type="entry name" value="Mycobacterial_A85_antigen"/>
</dbReference>
<organism evidence="1 2">
    <name type="scientific">Lutimonas vermicola</name>
    <dbReference type="NCBI Taxonomy" id="414288"/>
    <lineage>
        <taxon>Bacteria</taxon>
        <taxon>Pseudomonadati</taxon>
        <taxon>Bacteroidota</taxon>
        <taxon>Flavobacteriia</taxon>
        <taxon>Flavobacteriales</taxon>
        <taxon>Flavobacteriaceae</taxon>
        <taxon>Lutimonas</taxon>
    </lineage>
</organism>
<dbReference type="Gene3D" id="3.40.50.1820">
    <property type="entry name" value="alpha/beta hydrolase"/>
    <property type="match status" value="1"/>
</dbReference>
<keyword evidence="1" id="KW-0378">Hydrolase</keyword>
<evidence type="ECO:0000313" key="1">
    <source>
        <dbReference type="EMBL" id="MEL4457039.1"/>
    </source>
</evidence>
<dbReference type="InterPro" id="IPR000801">
    <property type="entry name" value="Esterase-like"/>
</dbReference>
<protein>
    <submittedName>
        <fullName evidence="1">Alpha/beta hydrolase-fold protein</fullName>
    </submittedName>
</protein>
<sequence length="384" mass="43731">MPDSKLSNICVFLFLCLFPLSILMGQTTLIIEKYPENTPTKDGIYISGDFEGWTGGQDAYRLEKTGRIYIMTFTEPEKTIHFKFTRGSWDYVEADANGNQLDNRSLTVSKENDTVRVSIAKWADHSPKINTASAHVHILDEAFDMSPLAKKRRIWIYLPKSYDTSAKNYPVVYMHDGQNLFDQALSYSGEWEVDETLDELSDNKELELIIVGIDHGGSARIDEYSPWEITGHPSKLEGKEYIEFIVKTLKPFIDQNYRTLHNSDNTGIIGSSLGGLISYYAALQYPDVFGKSAVFSPSFEIVTMTSGFVKDHSNLSSTRIYFLAGDNESEQMVDGIYHIIQIMRDAGFPGKNISYKIVKGGEHNEKLWREQFEPAIKWLFERDK</sequence>
<dbReference type="EMBL" id="JBCDNA010000003">
    <property type="protein sequence ID" value="MEL4457039.1"/>
    <property type="molecule type" value="Genomic_DNA"/>
</dbReference>
<dbReference type="SUPFAM" id="SSF81296">
    <property type="entry name" value="E set domains"/>
    <property type="match status" value="1"/>
</dbReference>
<accession>A0ABU9L3L6</accession>
<dbReference type="InterPro" id="IPR013783">
    <property type="entry name" value="Ig-like_fold"/>
</dbReference>
<name>A0ABU9L3L6_9FLAO</name>
<dbReference type="RefSeq" id="WP_342161200.1">
    <property type="nucleotide sequence ID" value="NZ_JBCDNA010000003.1"/>
</dbReference>
<proteinExistence type="predicted"/>
<dbReference type="InterPro" id="IPR029058">
    <property type="entry name" value="AB_hydrolase_fold"/>
</dbReference>
<reference evidence="1 2" key="1">
    <citation type="submission" date="2024-04" db="EMBL/GenBank/DDBJ databases">
        <title>whole genome sequencing of Lutimonas vermicola strain IMCC1616.</title>
        <authorList>
            <person name="Bae S.S."/>
        </authorList>
    </citation>
    <scope>NUCLEOTIDE SEQUENCE [LARGE SCALE GENOMIC DNA]</scope>
    <source>
        <strain evidence="1 2">IMCC1616</strain>
    </source>
</reference>
<dbReference type="Pfam" id="PF00756">
    <property type="entry name" value="Esterase"/>
    <property type="match status" value="1"/>
</dbReference>
<dbReference type="GO" id="GO:0016787">
    <property type="term" value="F:hydrolase activity"/>
    <property type="evidence" value="ECO:0007669"/>
    <property type="project" value="UniProtKB-KW"/>
</dbReference>
<dbReference type="PANTHER" id="PTHR48098:SF6">
    <property type="entry name" value="FERRI-BACILLIBACTIN ESTERASE BESA"/>
    <property type="match status" value="1"/>
</dbReference>
<dbReference type="Gene3D" id="2.60.40.10">
    <property type="entry name" value="Immunoglobulins"/>
    <property type="match status" value="1"/>
</dbReference>
<gene>
    <name evidence="1" type="ORF">AABB81_14110</name>
</gene>
<keyword evidence="2" id="KW-1185">Reference proteome</keyword>
<dbReference type="InterPro" id="IPR014756">
    <property type="entry name" value="Ig_E-set"/>
</dbReference>
<dbReference type="Proteomes" id="UP001474120">
    <property type="component" value="Unassembled WGS sequence"/>
</dbReference>
<evidence type="ECO:0000313" key="2">
    <source>
        <dbReference type="Proteomes" id="UP001474120"/>
    </source>
</evidence>
<dbReference type="PANTHER" id="PTHR48098">
    <property type="entry name" value="ENTEROCHELIN ESTERASE-RELATED"/>
    <property type="match status" value="1"/>
</dbReference>